<evidence type="ECO:0000313" key="2">
    <source>
        <dbReference type="EMBL" id="PQF23570.1"/>
    </source>
</evidence>
<feature type="transmembrane region" description="Helical" evidence="1">
    <location>
        <begin position="12"/>
        <end position="28"/>
    </location>
</feature>
<keyword evidence="1" id="KW-0812">Transmembrane</keyword>
<accession>A0A2S7RUT6</accession>
<name>A0A2S7RUT6_ENTMU</name>
<keyword evidence="1" id="KW-0472">Membrane</keyword>
<comment type="caution">
    <text evidence="2">The sequence shown here is derived from an EMBL/GenBank/DDBJ whole genome shotgun (WGS) entry which is preliminary data.</text>
</comment>
<protein>
    <submittedName>
        <fullName evidence="2">Uncharacterized protein</fullName>
    </submittedName>
</protein>
<proteinExistence type="predicted"/>
<reference evidence="2 3" key="1">
    <citation type="journal article" date="2018" name="Pathog. Dis.">
        <title>Whole-genome sequencing based characterization of antimicrobial resistance in Enterococcus.</title>
        <authorList>
            <person name="Tyson G."/>
        </authorList>
    </citation>
    <scope>NUCLEOTIDE SEQUENCE [LARGE SCALE GENOMIC DNA]</scope>
    <source>
        <strain evidence="2 3">CVM N55263</strain>
    </source>
</reference>
<evidence type="ECO:0000256" key="1">
    <source>
        <dbReference type="SAM" id="Phobius"/>
    </source>
</evidence>
<gene>
    <name evidence="2" type="ORF">CUS89_06615</name>
</gene>
<keyword evidence="1" id="KW-1133">Transmembrane helix</keyword>
<sequence length="102" mass="12037">MPKSPQHGSKLVQIVWLFQLLTLYTFFLTTKNQNHQFSHLLIQSMLIISLGLHTSFIRGNKRYTLGVIFTDKKSTAMQAVERIIWLLLIIGYVFVIYRIYYK</sequence>
<dbReference type="Proteomes" id="UP000237934">
    <property type="component" value="Unassembled WGS sequence"/>
</dbReference>
<feature type="transmembrane region" description="Helical" evidence="1">
    <location>
        <begin position="40"/>
        <end position="58"/>
    </location>
</feature>
<dbReference type="AlphaFoldDB" id="A0A2S7RUT6"/>
<organism evidence="2 3">
    <name type="scientific">Enterococcus mundtii</name>
    <dbReference type="NCBI Taxonomy" id="53346"/>
    <lineage>
        <taxon>Bacteria</taxon>
        <taxon>Bacillati</taxon>
        <taxon>Bacillota</taxon>
        <taxon>Bacilli</taxon>
        <taxon>Lactobacillales</taxon>
        <taxon>Enterococcaceae</taxon>
        <taxon>Enterococcus</taxon>
    </lineage>
</organism>
<dbReference type="EMBL" id="PUAP01000021">
    <property type="protein sequence ID" value="PQF23570.1"/>
    <property type="molecule type" value="Genomic_DNA"/>
</dbReference>
<evidence type="ECO:0000313" key="3">
    <source>
        <dbReference type="Proteomes" id="UP000237934"/>
    </source>
</evidence>
<feature type="transmembrane region" description="Helical" evidence="1">
    <location>
        <begin position="79"/>
        <end position="100"/>
    </location>
</feature>